<dbReference type="RefSeq" id="XP_037141809.1">
    <property type="nucleotide sequence ID" value="XM_037285914.1"/>
</dbReference>
<evidence type="ECO:0000313" key="5">
    <source>
        <dbReference type="EMBL" id="QLG70198.1"/>
    </source>
</evidence>
<dbReference type="KEGG" id="zmk:HG535_0A00200"/>
<dbReference type="EMBL" id="CP058604">
    <property type="protein sequence ID" value="QLG70198.1"/>
    <property type="molecule type" value="Genomic_DNA"/>
</dbReference>
<proteinExistence type="predicted"/>
<dbReference type="Gene3D" id="1.10.10.60">
    <property type="entry name" value="Homeodomain-like"/>
    <property type="match status" value="1"/>
</dbReference>
<evidence type="ECO:0000256" key="2">
    <source>
        <dbReference type="RuleBase" id="RU000682"/>
    </source>
</evidence>
<dbReference type="AlphaFoldDB" id="A0A7H9AVA5"/>
<dbReference type="InterPro" id="IPR009057">
    <property type="entry name" value="Homeodomain-like_sf"/>
</dbReference>
<accession>A0A7H9AVA5</accession>
<reference evidence="4 6" key="1">
    <citation type="submission" date="2020-07" db="EMBL/GenBank/DDBJ databases">
        <title>The yeast mating-type switching endonuclease HO is a domesticated member of an unorthodox homing genetic element family.</title>
        <authorList>
            <person name="Coughlan A.Y."/>
            <person name="Lombardi L."/>
            <person name="Braun-Galleani S."/>
            <person name="Martos A.R."/>
            <person name="Galeote V."/>
            <person name="Bigey F."/>
            <person name="Dequin S."/>
            <person name="Byrne K.P."/>
            <person name="Wolfe K.H."/>
        </authorList>
    </citation>
    <scope>NUCLEOTIDE SEQUENCE [LARGE SCALE GENOMIC DNA]</scope>
    <source>
        <strain evidence="4 6">NRRL Y-6702</strain>
    </source>
</reference>
<dbReference type="InterPro" id="IPR001356">
    <property type="entry name" value="HD"/>
</dbReference>
<keyword evidence="1 2" id="KW-0539">Nucleus</keyword>
<evidence type="ECO:0000313" key="6">
    <source>
        <dbReference type="Proteomes" id="UP000509704"/>
    </source>
</evidence>
<dbReference type="Proteomes" id="UP000509704">
    <property type="component" value="Chromosome 1"/>
</dbReference>
<organism evidence="4 6">
    <name type="scientific">Zygotorulaspora mrakii</name>
    <name type="common">Zygosaccharomyces mrakii</name>
    <dbReference type="NCBI Taxonomy" id="42260"/>
    <lineage>
        <taxon>Eukaryota</taxon>
        <taxon>Fungi</taxon>
        <taxon>Dikarya</taxon>
        <taxon>Ascomycota</taxon>
        <taxon>Saccharomycotina</taxon>
        <taxon>Saccharomycetes</taxon>
        <taxon>Saccharomycetales</taxon>
        <taxon>Saccharomycetaceae</taxon>
        <taxon>Zygotorulaspora</taxon>
    </lineage>
</organism>
<dbReference type="SMART" id="SM00389">
    <property type="entry name" value="HOX"/>
    <property type="match status" value="1"/>
</dbReference>
<comment type="subcellular location">
    <subcellularLocation>
        <location evidence="1 2">Nucleus</location>
    </subcellularLocation>
</comment>
<evidence type="ECO:0000256" key="1">
    <source>
        <dbReference type="PROSITE-ProRule" id="PRU00108"/>
    </source>
</evidence>
<sequence length="214" mass="24722">MNKIPINILLNPVQYDDKKEKLRKINDRLLHICSEFPCDVKKVSIGIFIELHGIFTTLSSFRDDGSFDSDEKCLLKVTAQLSKVIKLLIQEEIRLGSLREEFNASKHIETGIGSNTKEDLKKPVFFDLNTPQTVQHKMSGKHPCRGRRLEKPQINMLEKWFTNNIEKPYLNKKSLQLLTKETGLSNIQIKNWVSNRRRKEKVVTISPPLLDLLA</sequence>
<dbReference type="SUPFAM" id="SSF46689">
    <property type="entry name" value="Homeodomain-like"/>
    <property type="match status" value="1"/>
</dbReference>
<dbReference type="PROSITE" id="PS50071">
    <property type="entry name" value="HOMEOBOX_2"/>
    <property type="match status" value="1"/>
</dbReference>
<keyword evidence="1 2" id="KW-0238">DNA-binding</keyword>
<dbReference type="GO" id="GO:0003677">
    <property type="term" value="F:DNA binding"/>
    <property type="evidence" value="ECO:0007669"/>
    <property type="project" value="UniProtKB-UniRule"/>
</dbReference>
<feature type="DNA-binding region" description="Homeobox" evidence="1">
    <location>
        <begin position="142"/>
        <end position="204"/>
    </location>
</feature>
<evidence type="ECO:0000259" key="3">
    <source>
        <dbReference type="PROSITE" id="PS50071"/>
    </source>
</evidence>
<keyword evidence="1 2" id="KW-0371">Homeobox</keyword>
<dbReference type="OrthoDB" id="4069986at2759"/>
<evidence type="ECO:0000313" key="4">
    <source>
        <dbReference type="EMBL" id="QLG70081.1"/>
    </source>
</evidence>
<feature type="domain" description="Homeobox" evidence="3">
    <location>
        <begin position="140"/>
        <end position="203"/>
    </location>
</feature>
<gene>
    <name evidence="4" type="ORF">HG535_0A00200</name>
    <name evidence="5" type="ORF">HG535_0A01355</name>
</gene>
<dbReference type="CDD" id="cd00086">
    <property type="entry name" value="homeodomain"/>
    <property type="match status" value="1"/>
</dbReference>
<protein>
    <recommendedName>
        <fullName evidence="3">Homeobox domain-containing protein</fullName>
    </recommendedName>
</protein>
<keyword evidence="6" id="KW-1185">Reference proteome</keyword>
<dbReference type="EMBL" id="CP058604">
    <property type="protein sequence ID" value="QLG70081.1"/>
    <property type="molecule type" value="Genomic_DNA"/>
</dbReference>
<name>A0A7H9AVA5_ZYGMR</name>
<dbReference type="Pfam" id="PF00046">
    <property type="entry name" value="Homeodomain"/>
    <property type="match status" value="1"/>
</dbReference>
<dbReference type="GeneID" id="59233717"/>
<dbReference type="GO" id="GO:0005634">
    <property type="term" value="C:nucleus"/>
    <property type="evidence" value="ECO:0007669"/>
    <property type="project" value="UniProtKB-SubCell"/>
</dbReference>